<dbReference type="AlphaFoldDB" id="A0A4D6LCP9"/>
<protein>
    <submittedName>
        <fullName evidence="1">Uncharacterized protein</fullName>
    </submittedName>
</protein>
<proteinExistence type="predicted"/>
<evidence type="ECO:0000313" key="2">
    <source>
        <dbReference type="Proteomes" id="UP000501690"/>
    </source>
</evidence>
<name>A0A4D6LCP9_VIGUN</name>
<reference evidence="1 2" key="1">
    <citation type="submission" date="2019-04" db="EMBL/GenBank/DDBJ databases">
        <title>An improved genome assembly and genetic linkage map for asparagus bean, Vigna unguiculata ssp. sesquipedialis.</title>
        <authorList>
            <person name="Xia Q."/>
            <person name="Zhang R."/>
            <person name="Dong Y."/>
        </authorList>
    </citation>
    <scope>NUCLEOTIDE SEQUENCE [LARGE SCALE GENOMIC DNA]</scope>
    <source>
        <tissue evidence="1">Leaf</tissue>
    </source>
</reference>
<keyword evidence="2" id="KW-1185">Reference proteome</keyword>
<dbReference type="Proteomes" id="UP000501690">
    <property type="component" value="Linkage Group LG3"/>
</dbReference>
<organism evidence="1 2">
    <name type="scientific">Vigna unguiculata</name>
    <name type="common">Cowpea</name>
    <dbReference type="NCBI Taxonomy" id="3917"/>
    <lineage>
        <taxon>Eukaryota</taxon>
        <taxon>Viridiplantae</taxon>
        <taxon>Streptophyta</taxon>
        <taxon>Embryophyta</taxon>
        <taxon>Tracheophyta</taxon>
        <taxon>Spermatophyta</taxon>
        <taxon>Magnoliopsida</taxon>
        <taxon>eudicotyledons</taxon>
        <taxon>Gunneridae</taxon>
        <taxon>Pentapetalae</taxon>
        <taxon>rosids</taxon>
        <taxon>fabids</taxon>
        <taxon>Fabales</taxon>
        <taxon>Fabaceae</taxon>
        <taxon>Papilionoideae</taxon>
        <taxon>50 kb inversion clade</taxon>
        <taxon>NPAAA clade</taxon>
        <taxon>indigoferoid/millettioid clade</taxon>
        <taxon>Phaseoleae</taxon>
        <taxon>Vigna</taxon>
    </lineage>
</organism>
<accession>A0A4D6LCP9</accession>
<dbReference type="EMBL" id="CP039347">
    <property type="protein sequence ID" value="QCD86369.1"/>
    <property type="molecule type" value="Genomic_DNA"/>
</dbReference>
<evidence type="ECO:0000313" key="1">
    <source>
        <dbReference type="EMBL" id="QCD86369.1"/>
    </source>
</evidence>
<gene>
    <name evidence="1" type="ORF">DEO72_LG3g890</name>
</gene>
<sequence length="148" mass="16152">MRKPHCEDGGIAAHCLVTVVSNQDINGEEKVVGGEDATLDTSAVTNDSLGRTREEEERFLLFFQPWQAAMVVRGGSVKWRYDVGVAVLKQRVSGKRKIKEAIGDQGKSLQSSILAKEIRNRVAVGHEPPRDLCVFSVFSGLAYEPPGG</sequence>